<evidence type="ECO:0000256" key="1">
    <source>
        <dbReference type="SAM" id="MobiDB-lite"/>
    </source>
</evidence>
<accession>A0A915EHL6</accession>
<protein>
    <submittedName>
        <fullName evidence="3">Transposase</fullName>
    </submittedName>
</protein>
<evidence type="ECO:0000313" key="2">
    <source>
        <dbReference type="Proteomes" id="UP000887574"/>
    </source>
</evidence>
<reference evidence="3" key="1">
    <citation type="submission" date="2022-11" db="UniProtKB">
        <authorList>
            <consortium name="WormBaseParasite"/>
        </authorList>
    </citation>
    <scope>IDENTIFICATION</scope>
</reference>
<sequence>MAMLPGESIDTAVKRIWRKKLITQINLIQDTTTKKANKRGRGDIFFYCILTTKKEDHDQIPEKREWIESTNDKLKNMLKHETDYNAVLAANAWKAKFGENVSKNNGDPKLFRHGKEKMSLICFYREAADWVEQPSSKTIAPAGDETTDVGEENKAQ</sequence>
<name>A0A915EHL6_9BILA</name>
<feature type="region of interest" description="Disordered" evidence="1">
    <location>
        <begin position="134"/>
        <end position="156"/>
    </location>
</feature>
<dbReference type="WBParaSite" id="jg5990">
    <property type="protein sequence ID" value="jg5990"/>
    <property type="gene ID" value="jg5990"/>
</dbReference>
<organism evidence="2 3">
    <name type="scientific">Ditylenchus dipsaci</name>
    <dbReference type="NCBI Taxonomy" id="166011"/>
    <lineage>
        <taxon>Eukaryota</taxon>
        <taxon>Metazoa</taxon>
        <taxon>Ecdysozoa</taxon>
        <taxon>Nematoda</taxon>
        <taxon>Chromadorea</taxon>
        <taxon>Rhabditida</taxon>
        <taxon>Tylenchina</taxon>
        <taxon>Tylenchomorpha</taxon>
        <taxon>Sphaerularioidea</taxon>
        <taxon>Anguinidae</taxon>
        <taxon>Anguininae</taxon>
        <taxon>Ditylenchus</taxon>
    </lineage>
</organism>
<dbReference type="AlphaFoldDB" id="A0A915EHL6"/>
<evidence type="ECO:0000313" key="3">
    <source>
        <dbReference type="WBParaSite" id="jg5990"/>
    </source>
</evidence>
<keyword evidence="2" id="KW-1185">Reference proteome</keyword>
<dbReference type="Proteomes" id="UP000887574">
    <property type="component" value="Unplaced"/>
</dbReference>
<proteinExistence type="predicted"/>